<dbReference type="EMBL" id="CM051405">
    <property type="protein sequence ID" value="KAJ4705029.1"/>
    <property type="molecule type" value="Genomic_DNA"/>
</dbReference>
<comment type="caution">
    <text evidence="1">The sequence shown here is derived from an EMBL/GenBank/DDBJ whole genome shotgun (WGS) entry which is preliminary data.</text>
</comment>
<protein>
    <submittedName>
        <fullName evidence="1">Glycosyltransferase</fullName>
    </submittedName>
</protein>
<reference evidence="1 2" key="1">
    <citation type="journal article" date="2023" name="Science">
        <title>Complex scaffold remodeling in plant triterpene biosynthesis.</title>
        <authorList>
            <person name="De La Pena R."/>
            <person name="Hodgson H."/>
            <person name="Liu J.C."/>
            <person name="Stephenson M.J."/>
            <person name="Martin A.C."/>
            <person name="Owen C."/>
            <person name="Harkess A."/>
            <person name="Leebens-Mack J."/>
            <person name="Jimenez L.E."/>
            <person name="Osbourn A."/>
            <person name="Sattely E.S."/>
        </authorList>
    </citation>
    <scope>NUCLEOTIDE SEQUENCE [LARGE SCALE GENOMIC DNA]</scope>
    <source>
        <strain evidence="2">cv. JPN11</strain>
        <tissue evidence="1">Leaf</tissue>
    </source>
</reference>
<accession>A0ACC1X1I8</accession>
<gene>
    <name evidence="1" type="ORF">OWV82_021858</name>
</gene>
<proteinExistence type="predicted"/>
<keyword evidence="2" id="KW-1185">Reference proteome</keyword>
<sequence length="362" mass="41101">MASNANHQLHFLLLPFLAQGHLIPMIDIARLLAQHGAIVTVVTTPVNAARVRTVLFRAIQSGLQIRLVEIQLPCQEAGLPDGCENFDLIPSFDLLFNFFKSIEMLQRPFEHLFKLQTPKPSCIISDMCYTWSVESANKLNVPRITFHGFGCFCLLCLHNTRISKVYENVTSDSEYFTVPDLPDEIALTRVQLPISIRDGMKDFGDRIIESDMKSYGVIVNTFEELESAYVKEYKKVRGGKVWCVGPVSFCNKESIDKAERDQFCNEKLIVQILRIGVRVGVEIPLIFGEEEKIGILVKRERVEMAINKLMDEGEERDERRRRAKEFGELAKRAIGKGGSSYLNMKNLIQDIIQQANCANQLT</sequence>
<organism evidence="1 2">
    <name type="scientific">Melia azedarach</name>
    <name type="common">Chinaberry tree</name>
    <dbReference type="NCBI Taxonomy" id="155640"/>
    <lineage>
        <taxon>Eukaryota</taxon>
        <taxon>Viridiplantae</taxon>
        <taxon>Streptophyta</taxon>
        <taxon>Embryophyta</taxon>
        <taxon>Tracheophyta</taxon>
        <taxon>Spermatophyta</taxon>
        <taxon>Magnoliopsida</taxon>
        <taxon>eudicotyledons</taxon>
        <taxon>Gunneridae</taxon>
        <taxon>Pentapetalae</taxon>
        <taxon>rosids</taxon>
        <taxon>malvids</taxon>
        <taxon>Sapindales</taxon>
        <taxon>Meliaceae</taxon>
        <taxon>Melia</taxon>
    </lineage>
</organism>
<dbReference type="Proteomes" id="UP001164539">
    <property type="component" value="Chromosome 12"/>
</dbReference>
<evidence type="ECO:0000313" key="2">
    <source>
        <dbReference type="Proteomes" id="UP001164539"/>
    </source>
</evidence>
<evidence type="ECO:0000313" key="1">
    <source>
        <dbReference type="EMBL" id="KAJ4705029.1"/>
    </source>
</evidence>
<name>A0ACC1X1I8_MELAZ</name>